<dbReference type="OrthoDB" id="422364at2759"/>
<dbReference type="SUPFAM" id="SSF50182">
    <property type="entry name" value="Sm-like ribonucleoproteins"/>
    <property type="match status" value="1"/>
</dbReference>
<dbReference type="AlphaFoldDB" id="A0A8C5PV42"/>
<dbReference type="PANTHER" id="PTHR33050">
    <property type="entry name" value="REVERSE TRANSCRIPTASE DOMAIN-CONTAINING PROTEIN"/>
    <property type="match status" value="1"/>
</dbReference>
<dbReference type="PROSITE" id="PS50878">
    <property type="entry name" value="RT_POL"/>
    <property type="match status" value="1"/>
</dbReference>
<dbReference type="PANTHER" id="PTHR33050:SF7">
    <property type="entry name" value="RIBONUCLEASE H"/>
    <property type="match status" value="1"/>
</dbReference>
<dbReference type="Pfam" id="PF01423">
    <property type="entry name" value="LSM"/>
    <property type="match status" value="1"/>
</dbReference>
<protein>
    <recommendedName>
        <fullName evidence="3">ribonuclease H</fullName>
        <ecNumber evidence="3">3.1.26.4</ecNumber>
    </recommendedName>
</protein>
<sequence length="577" mass="63981">MNYMPGTASLIEDIDKKHLVLLRDGRTLIGYLRSIDQFANLVLHQTVERIHVGKKYGDIPRGIFVVRGENVVLLGEIHSTYSGDQLFSEVMGLLEKRVIEPVPSQDCFQGTYSRLFLVGKPDGSFRPILDLKSVNRFVRKERFRMDTIGSASRILRPGDFMVTLDLQDAYLHVPVVEWVSRQFLRVAVQSGGRVFHFQFRALPFGLSSAPRVFSTILIVITAFLRHEGLYIVPYLDDWLLKASTVPLLEAHLARTIEVLSRHGWLVNWRKSRLVPVQRIVFLGFVLDTSLMAVFLSDSNKEKLQGHVRALLLTLWGSVRGLLRVLGHLTAAIPAVPWARAHARGLQGDILSQWDGDLDRSICISGSTRARLLWWLRSPFLGTGVPMALPEWLTVTTDASLSGWGAHCRDVQAHGVWDPWTGSLSSNARELLGGSSGSCGASAWSGRAGPVRQRRHGVLPEQTRGHAFAPPFGSVRHHHGLGRAPSASALCGPHPRCAQRPGRFSEPCFSGATGLVPVSGVLRGGLSFGLPVIDLMASRLSAKVPRFASLRRDCPDLLDAFSFRWAFELAYVFPPRLP</sequence>
<organism evidence="6 7">
    <name type="scientific">Leptobrachium leishanense</name>
    <name type="common">Leishan spiny toad</name>
    <dbReference type="NCBI Taxonomy" id="445787"/>
    <lineage>
        <taxon>Eukaryota</taxon>
        <taxon>Metazoa</taxon>
        <taxon>Chordata</taxon>
        <taxon>Craniata</taxon>
        <taxon>Vertebrata</taxon>
        <taxon>Euteleostomi</taxon>
        <taxon>Amphibia</taxon>
        <taxon>Batrachia</taxon>
        <taxon>Anura</taxon>
        <taxon>Pelobatoidea</taxon>
        <taxon>Megophryidae</taxon>
        <taxon>Leptobrachium</taxon>
    </lineage>
</organism>
<feature type="domain" description="Reverse transcriptase" evidence="4">
    <location>
        <begin position="99"/>
        <end position="286"/>
    </location>
</feature>
<dbReference type="InterPro" id="IPR052055">
    <property type="entry name" value="Hepadnavirus_pol/RT"/>
</dbReference>
<dbReference type="InterPro" id="IPR047575">
    <property type="entry name" value="Sm"/>
</dbReference>
<dbReference type="InterPro" id="IPR043502">
    <property type="entry name" value="DNA/RNA_pol_sf"/>
</dbReference>
<dbReference type="Gene3D" id="2.30.30.100">
    <property type="match status" value="1"/>
</dbReference>
<evidence type="ECO:0000256" key="2">
    <source>
        <dbReference type="ARBA" id="ARBA00010879"/>
    </source>
</evidence>
<evidence type="ECO:0000313" key="6">
    <source>
        <dbReference type="Ensembl" id="ENSLLEP00000028100.1"/>
    </source>
</evidence>
<dbReference type="InterPro" id="IPR043128">
    <property type="entry name" value="Rev_trsase/Diguanyl_cyclase"/>
</dbReference>
<comment type="subcellular location">
    <subcellularLocation>
        <location evidence="1">Cytoplasm</location>
        <location evidence="1">P-body</location>
    </subcellularLocation>
</comment>
<dbReference type="EC" id="3.1.26.4" evidence="3"/>
<dbReference type="GO" id="GO:0000956">
    <property type="term" value="P:nuclear-transcribed mRNA catabolic process"/>
    <property type="evidence" value="ECO:0007669"/>
    <property type="project" value="InterPro"/>
</dbReference>
<reference evidence="6" key="2">
    <citation type="submission" date="2025-09" db="UniProtKB">
        <authorList>
            <consortium name="Ensembl"/>
        </authorList>
    </citation>
    <scope>IDENTIFICATION</scope>
</reference>
<dbReference type="GeneTree" id="ENSGT00730000111133"/>
<evidence type="ECO:0000259" key="5">
    <source>
        <dbReference type="PROSITE" id="PS52002"/>
    </source>
</evidence>
<evidence type="ECO:0000256" key="1">
    <source>
        <dbReference type="ARBA" id="ARBA00004201"/>
    </source>
</evidence>
<evidence type="ECO:0000256" key="3">
    <source>
        <dbReference type="ARBA" id="ARBA00012180"/>
    </source>
</evidence>
<name>A0A8C5PV42_9ANUR</name>
<dbReference type="Ensembl" id="ENSLLET00000029196.1">
    <property type="protein sequence ID" value="ENSLLEP00000028100.1"/>
    <property type="gene ID" value="ENSLLEG00000017808.1"/>
</dbReference>
<evidence type="ECO:0000259" key="4">
    <source>
        <dbReference type="PROSITE" id="PS50878"/>
    </source>
</evidence>
<dbReference type="InterPro" id="IPR001163">
    <property type="entry name" value="Sm_dom_euk/arc"/>
</dbReference>
<dbReference type="Gene3D" id="3.10.10.10">
    <property type="entry name" value="HIV Type 1 Reverse Transcriptase, subunit A, domain 1"/>
    <property type="match status" value="1"/>
</dbReference>
<accession>A0A8C5PV42</accession>
<dbReference type="GO" id="GO:0004523">
    <property type="term" value="F:RNA-DNA hybrid ribonuclease activity"/>
    <property type="evidence" value="ECO:0007669"/>
    <property type="project" value="UniProtKB-EC"/>
</dbReference>
<dbReference type="InterPro" id="IPR000477">
    <property type="entry name" value="RT_dom"/>
</dbReference>
<dbReference type="Gene3D" id="3.30.70.270">
    <property type="match status" value="1"/>
</dbReference>
<feature type="domain" description="Sm" evidence="5">
    <location>
        <begin position="5"/>
        <end position="80"/>
    </location>
</feature>
<dbReference type="GO" id="GO:0003723">
    <property type="term" value="F:RNA binding"/>
    <property type="evidence" value="ECO:0007669"/>
    <property type="project" value="InterPro"/>
</dbReference>
<dbReference type="SMART" id="SM00651">
    <property type="entry name" value="Sm"/>
    <property type="match status" value="1"/>
</dbReference>
<dbReference type="GO" id="GO:0000932">
    <property type="term" value="C:P-body"/>
    <property type="evidence" value="ECO:0007669"/>
    <property type="project" value="UniProtKB-SubCell"/>
</dbReference>
<evidence type="ECO:0000313" key="7">
    <source>
        <dbReference type="Proteomes" id="UP000694569"/>
    </source>
</evidence>
<keyword evidence="7" id="KW-1185">Reference proteome</keyword>
<dbReference type="CDD" id="cd01728">
    <property type="entry name" value="LSm1"/>
    <property type="match status" value="1"/>
</dbReference>
<dbReference type="InterPro" id="IPR010920">
    <property type="entry name" value="LSM_dom_sf"/>
</dbReference>
<dbReference type="Pfam" id="PF00078">
    <property type="entry name" value="RVT_1"/>
    <property type="match status" value="1"/>
</dbReference>
<dbReference type="InterPro" id="IPR034104">
    <property type="entry name" value="Lsm1"/>
</dbReference>
<proteinExistence type="inferred from homology"/>
<dbReference type="CDD" id="cd03714">
    <property type="entry name" value="RT_DIRS1"/>
    <property type="match status" value="1"/>
</dbReference>
<dbReference type="Proteomes" id="UP000694569">
    <property type="component" value="Unplaced"/>
</dbReference>
<comment type="similarity">
    <text evidence="2">Belongs to the beta type-B retroviral polymerase family. HERV class-II K(HML-2) pol subfamily.</text>
</comment>
<reference evidence="6" key="1">
    <citation type="submission" date="2025-08" db="UniProtKB">
        <authorList>
            <consortium name="Ensembl"/>
        </authorList>
    </citation>
    <scope>IDENTIFICATION</scope>
</reference>
<dbReference type="SUPFAM" id="SSF56672">
    <property type="entry name" value="DNA/RNA polymerases"/>
    <property type="match status" value="1"/>
</dbReference>
<dbReference type="PROSITE" id="PS52002">
    <property type="entry name" value="SM"/>
    <property type="match status" value="1"/>
</dbReference>